<organism evidence="2">
    <name type="scientific">Fagus sylvatica</name>
    <name type="common">Beechnut</name>
    <dbReference type="NCBI Taxonomy" id="28930"/>
    <lineage>
        <taxon>Eukaryota</taxon>
        <taxon>Viridiplantae</taxon>
        <taxon>Streptophyta</taxon>
        <taxon>Embryophyta</taxon>
        <taxon>Tracheophyta</taxon>
        <taxon>Spermatophyta</taxon>
        <taxon>Magnoliopsida</taxon>
        <taxon>eudicotyledons</taxon>
        <taxon>Gunneridae</taxon>
        <taxon>Pentapetalae</taxon>
        <taxon>rosids</taxon>
        <taxon>fabids</taxon>
        <taxon>Fagales</taxon>
        <taxon>Fagaceae</taxon>
        <taxon>Fagus</taxon>
    </lineage>
</organism>
<proteinExistence type="predicted"/>
<keyword evidence="1" id="KW-0472">Membrane</keyword>
<feature type="transmembrane region" description="Helical" evidence="1">
    <location>
        <begin position="16"/>
        <end position="39"/>
    </location>
</feature>
<sequence>MLILTCKFVHRPPTRIASVIVAELMLGCGLWMVVGFGLIWRHGQGWGVWCKGGRRIGKEGGCNVGLVNGC</sequence>
<accession>A0A2N9FD65</accession>
<evidence type="ECO:0008006" key="3">
    <source>
        <dbReference type="Google" id="ProtNLM"/>
    </source>
</evidence>
<evidence type="ECO:0000313" key="2">
    <source>
        <dbReference type="EMBL" id="SPC85068.1"/>
    </source>
</evidence>
<name>A0A2N9FD65_FAGSY</name>
<gene>
    <name evidence="2" type="ORF">FSB_LOCUS12950</name>
</gene>
<reference evidence="2" key="1">
    <citation type="submission" date="2018-02" db="EMBL/GenBank/DDBJ databases">
        <authorList>
            <person name="Cohen D.B."/>
            <person name="Kent A.D."/>
        </authorList>
    </citation>
    <scope>NUCLEOTIDE SEQUENCE</scope>
</reference>
<keyword evidence="1" id="KW-1133">Transmembrane helix</keyword>
<evidence type="ECO:0000256" key="1">
    <source>
        <dbReference type="SAM" id="Phobius"/>
    </source>
</evidence>
<protein>
    <recommendedName>
        <fullName evidence="3">Transmembrane protein</fullName>
    </recommendedName>
</protein>
<dbReference type="EMBL" id="OIVN01000755">
    <property type="protein sequence ID" value="SPC85068.1"/>
    <property type="molecule type" value="Genomic_DNA"/>
</dbReference>
<keyword evidence="1" id="KW-0812">Transmembrane</keyword>
<dbReference type="AlphaFoldDB" id="A0A2N9FD65"/>